<keyword evidence="3" id="KW-1185">Reference proteome</keyword>
<keyword evidence="2" id="KW-0808">Transferase</keyword>
<feature type="domain" description="Polysaccharide pyruvyl transferase" evidence="1">
    <location>
        <begin position="16"/>
        <end position="351"/>
    </location>
</feature>
<dbReference type="InterPro" id="IPR007345">
    <property type="entry name" value="Polysacch_pyruvyl_Trfase"/>
</dbReference>
<organism evidence="2 3">
    <name type="scientific">Larsenimonas suaedae</name>
    <dbReference type="NCBI Taxonomy" id="1851019"/>
    <lineage>
        <taxon>Bacteria</taxon>
        <taxon>Pseudomonadati</taxon>
        <taxon>Pseudomonadota</taxon>
        <taxon>Gammaproteobacteria</taxon>
        <taxon>Oceanospirillales</taxon>
        <taxon>Halomonadaceae</taxon>
        <taxon>Larsenimonas</taxon>
    </lineage>
</organism>
<dbReference type="GO" id="GO:0016740">
    <property type="term" value="F:transferase activity"/>
    <property type="evidence" value="ECO:0007669"/>
    <property type="project" value="UniProtKB-KW"/>
</dbReference>
<dbReference type="PANTHER" id="PTHR36836:SF1">
    <property type="entry name" value="COLANIC ACID BIOSYNTHESIS PROTEIN WCAK"/>
    <property type="match status" value="1"/>
</dbReference>
<comment type="caution">
    <text evidence="2">The sequence shown here is derived from an EMBL/GenBank/DDBJ whole genome shotgun (WGS) entry which is preliminary data.</text>
</comment>
<evidence type="ECO:0000313" key="2">
    <source>
        <dbReference type="EMBL" id="MDR5895610.1"/>
    </source>
</evidence>
<protein>
    <submittedName>
        <fullName evidence="2">Polysaccharide pyruvyl transferase family protein</fullName>
    </submittedName>
</protein>
<evidence type="ECO:0000259" key="1">
    <source>
        <dbReference type="Pfam" id="PF04230"/>
    </source>
</evidence>
<dbReference type="RefSeq" id="WP_251589377.1">
    <property type="nucleotide sequence ID" value="NZ_JAMLJI010000001.1"/>
</dbReference>
<accession>A0ABU1GUA0</accession>
<name>A0ABU1GUA0_9GAMM</name>
<dbReference type="Pfam" id="PF04230">
    <property type="entry name" value="PS_pyruv_trans"/>
    <property type="match status" value="1"/>
</dbReference>
<sequence>MPTKNILLIGNHSCSNRGDAAILRGLVEVLDLNKFNVEIASRDPLSTEIVLSEVNVPVIPDMFEEARQKTLQVPFYKRKVMPRYLNGIMYLSSTKNWGIEQTRKRLPKPYNDAIDALEKYDYIIQVGGSFIVDAYGFTQLDIIFGAKMAQKPVYLIGHSVGPFEHQKFRELCQKLLPYPEVVYLREHVSDQILSDADIRLDNVQHGADTAWLLPEAQHYDISALNPERKPLVAITARRLAPFDRTLGVTQEEYETQMASTCDTLIDQGYVIIGVSTCTGLNGYHRDDRVTLHNIRKKMRHPHACHVIFDELSDLQLGGVLAQCRFTIATRLHSGIISMRYGTPALVIAYEHKSQGILNDMELNALSLSMQEFIQGETLNRVETLEGNFERTVAHMQAQVTRHASLAREQIEAIFQ</sequence>
<reference evidence="2 3" key="1">
    <citation type="submission" date="2023-04" db="EMBL/GenBank/DDBJ databases">
        <title>A long-awaited taxogenomic arrangement of the family Halomonadaceae.</title>
        <authorList>
            <person name="De La Haba R."/>
            <person name="Chuvochina M."/>
            <person name="Wittouck S."/>
            <person name="Arahal D.R."/>
            <person name="Sanchez-Porro C."/>
            <person name="Hugenholtz P."/>
            <person name="Ventosa A."/>
        </authorList>
    </citation>
    <scope>NUCLEOTIDE SEQUENCE [LARGE SCALE GENOMIC DNA]</scope>
    <source>
        <strain evidence="2 3">DSM 22428</strain>
    </source>
</reference>
<proteinExistence type="predicted"/>
<dbReference type="EMBL" id="JARWAO010000003">
    <property type="protein sequence ID" value="MDR5895610.1"/>
    <property type="molecule type" value="Genomic_DNA"/>
</dbReference>
<dbReference type="PANTHER" id="PTHR36836">
    <property type="entry name" value="COLANIC ACID BIOSYNTHESIS PROTEIN WCAK"/>
    <property type="match status" value="1"/>
</dbReference>
<gene>
    <name evidence="2" type="ORF">QC825_05940</name>
</gene>
<evidence type="ECO:0000313" key="3">
    <source>
        <dbReference type="Proteomes" id="UP001269375"/>
    </source>
</evidence>
<dbReference type="Proteomes" id="UP001269375">
    <property type="component" value="Unassembled WGS sequence"/>
</dbReference>